<feature type="region of interest" description="Disordered" evidence="6">
    <location>
        <begin position="1"/>
        <end position="26"/>
    </location>
</feature>
<evidence type="ECO:0000256" key="4">
    <source>
        <dbReference type="ARBA" id="ARBA00022670"/>
    </source>
</evidence>
<keyword evidence="4" id="KW-0645">Protease</keyword>
<dbReference type="AlphaFoldDB" id="A0A976QTF5"/>
<proteinExistence type="inferred from homology"/>
<gene>
    <name evidence="8" type="ORF">MACJ_001069</name>
</gene>
<dbReference type="Pfam" id="PF00443">
    <property type="entry name" value="UCH"/>
    <property type="match status" value="1"/>
</dbReference>
<dbReference type="EMBL" id="CP056068">
    <property type="protein sequence ID" value="UKJ90138.1"/>
    <property type="molecule type" value="Genomic_DNA"/>
</dbReference>
<dbReference type="SUPFAM" id="SSF54001">
    <property type="entry name" value="Cysteine proteinases"/>
    <property type="match status" value="1"/>
</dbReference>
<evidence type="ECO:0000256" key="1">
    <source>
        <dbReference type="ARBA" id="ARBA00000707"/>
    </source>
</evidence>
<evidence type="ECO:0000313" key="8">
    <source>
        <dbReference type="EMBL" id="UKJ90138.1"/>
    </source>
</evidence>
<dbReference type="Gene3D" id="3.90.70.10">
    <property type="entry name" value="Cysteine proteinases"/>
    <property type="match status" value="1"/>
</dbReference>
<dbReference type="GO" id="GO:0016579">
    <property type="term" value="P:protein deubiquitination"/>
    <property type="evidence" value="ECO:0007669"/>
    <property type="project" value="InterPro"/>
</dbReference>
<comment type="catalytic activity">
    <reaction evidence="1">
        <text>Thiol-dependent hydrolysis of ester, thioester, amide, peptide and isopeptide bonds formed by the C-terminal Gly of ubiquitin (a 76-residue protein attached to proteins as an intracellular targeting signal).</text>
        <dbReference type="EC" id="3.4.19.12"/>
    </reaction>
</comment>
<dbReference type="InterPro" id="IPR018200">
    <property type="entry name" value="USP_CS"/>
</dbReference>
<comment type="similarity">
    <text evidence="2">Belongs to the peptidase C19 family.</text>
</comment>
<organism evidence="8 9">
    <name type="scientific">Theileria orientalis</name>
    <dbReference type="NCBI Taxonomy" id="68886"/>
    <lineage>
        <taxon>Eukaryota</taxon>
        <taxon>Sar</taxon>
        <taxon>Alveolata</taxon>
        <taxon>Apicomplexa</taxon>
        <taxon>Aconoidasida</taxon>
        <taxon>Piroplasmida</taxon>
        <taxon>Theileriidae</taxon>
        <taxon>Theileria</taxon>
    </lineage>
</organism>
<dbReference type="GO" id="GO:0006508">
    <property type="term" value="P:proteolysis"/>
    <property type="evidence" value="ECO:0007669"/>
    <property type="project" value="UniProtKB-KW"/>
</dbReference>
<dbReference type="InterPro" id="IPR028889">
    <property type="entry name" value="USP"/>
</dbReference>
<dbReference type="PANTHER" id="PTHR24006:SF733">
    <property type="entry name" value="RE52890P"/>
    <property type="match status" value="1"/>
</dbReference>
<dbReference type="GO" id="GO:0005829">
    <property type="term" value="C:cytosol"/>
    <property type="evidence" value="ECO:0007669"/>
    <property type="project" value="TreeGrafter"/>
</dbReference>
<evidence type="ECO:0000313" key="9">
    <source>
        <dbReference type="Proteomes" id="UP000244803"/>
    </source>
</evidence>
<evidence type="ECO:0000256" key="5">
    <source>
        <dbReference type="ARBA" id="ARBA00022801"/>
    </source>
</evidence>
<dbReference type="InterPro" id="IPR038765">
    <property type="entry name" value="Papain-like_cys_pep_sf"/>
</dbReference>
<reference evidence="8" key="1">
    <citation type="submission" date="2022-07" db="EMBL/GenBank/DDBJ databases">
        <title>Evaluation of T. orientalis genome assembly methods using nanopore sequencing and analysis of variation between genomes.</title>
        <authorList>
            <person name="Yam J."/>
            <person name="Micallef M.L."/>
            <person name="Liu M."/>
            <person name="Djordjevic S.P."/>
            <person name="Bogema D.R."/>
            <person name="Jenkins C."/>
        </authorList>
    </citation>
    <scope>NUCLEOTIDE SEQUENCE</scope>
    <source>
        <strain evidence="8">Fish Creek</strain>
    </source>
</reference>
<dbReference type="InterPro" id="IPR050164">
    <property type="entry name" value="Peptidase_C19"/>
</dbReference>
<evidence type="ECO:0000256" key="2">
    <source>
        <dbReference type="ARBA" id="ARBA00009085"/>
    </source>
</evidence>
<evidence type="ECO:0000256" key="3">
    <source>
        <dbReference type="ARBA" id="ARBA00012759"/>
    </source>
</evidence>
<protein>
    <recommendedName>
        <fullName evidence="3">ubiquitinyl hydrolase 1</fullName>
        <ecNumber evidence="3">3.4.19.12</ecNumber>
    </recommendedName>
</protein>
<keyword evidence="5 8" id="KW-0378">Hydrolase</keyword>
<dbReference type="EC" id="3.4.19.12" evidence="3"/>
<dbReference type="PROSITE" id="PS00973">
    <property type="entry name" value="USP_2"/>
    <property type="match status" value="1"/>
</dbReference>
<dbReference type="PROSITE" id="PS50235">
    <property type="entry name" value="USP_3"/>
    <property type="match status" value="1"/>
</dbReference>
<feature type="domain" description="USP" evidence="7">
    <location>
        <begin position="61"/>
        <end position="381"/>
    </location>
</feature>
<dbReference type="GO" id="GO:0005634">
    <property type="term" value="C:nucleus"/>
    <property type="evidence" value="ECO:0007669"/>
    <property type="project" value="TreeGrafter"/>
</dbReference>
<accession>A0A976QTF5</accession>
<dbReference type="PANTHER" id="PTHR24006">
    <property type="entry name" value="UBIQUITIN CARBOXYL-TERMINAL HYDROLASE"/>
    <property type="match status" value="1"/>
</dbReference>
<name>A0A976QTF5_THEOR</name>
<dbReference type="Proteomes" id="UP000244803">
    <property type="component" value="Chromosome 2"/>
</dbReference>
<dbReference type="OrthoDB" id="292964at2759"/>
<feature type="compositionally biased region" description="Basic and acidic residues" evidence="6">
    <location>
        <begin position="8"/>
        <end position="26"/>
    </location>
</feature>
<evidence type="ECO:0000259" key="7">
    <source>
        <dbReference type="PROSITE" id="PS50235"/>
    </source>
</evidence>
<evidence type="ECO:0000256" key="6">
    <source>
        <dbReference type="SAM" id="MobiDB-lite"/>
    </source>
</evidence>
<feature type="region of interest" description="Disordered" evidence="6">
    <location>
        <begin position="160"/>
        <end position="183"/>
    </location>
</feature>
<dbReference type="InterPro" id="IPR001394">
    <property type="entry name" value="Peptidase_C19_UCH"/>
</dbReference>
<sequence>MVFFSENKSPKSSKESSRSVTPDNEKTLTEKGNLSYMLKNYLFISKNGNKTPPCKDDIKFCGLENKFNNCYCNVVIQSLYSYHGFRERMMELKKTGIGISAELGKLYSKCVFQPDYQSTKSFLKKVCNTKDDFVLGDQQDAHEFLTYLLNVTIDEIRGAEDNGTKSKTSTHSRSGHKEKQEKRTWLNELVEGSVESETTCHECDSVTRMKEPFITLSLDIFENCDIKKCLDRYCDKELLSGKNKFFCETCNRYCDASKKILFDVLPPILILHLKRFKYNIKPGSSMCNMYERLQYQVISSNEIELECSRKKRKVEYELFSVILHIGTSPDYGHYINISELGGNWYRCDDVNIFKLTDHHLEVGDETTSGSDASYILFYRMKE</sequence>
<dbReference type="GO" id="GO:0004843">
    <property type="term" value="F:cysteine-type deubiquitinase activity"/>
    <property type="evidence" value="ECO:0007669"/>
    <property type="project" value="UniProtKB-EC"/>
</dbReference>